<gene>
    <name evidence="3" type="ORF">ACFSCY_22565</name>
</gene>
<keyword evidence="2" id="KW-1133">Transmembrane helix</keyword>
<keyword evidence="2" id="KW-0472">Membrane</keyword>
<dbReference type="Proteomes" id="UP001597145">
    <property type="component" value="Unassembled WGS sequence"/>
</dbReference>
<organism evidence="3 4">
    <name type="scientific">Pseudonocardia aurantiaca</name>
    <dbReference type="NCBI Taxonomy" id="75290"/>
    <lineage>
        <taxon>Bacteria</taxon>
        <taxon>Bacillati</taxon>
        <taxon>Actinomycetota</taxon>
        <taxon>Actinomycetes</taxon>
        <taxon>Pseudonocardiales</taxon>
        <taxon>Pseudonocardiaceae</taxon>
        <taxon>Pseudonocardia</taxon>
    </lineage>
</organism>
<accession>A0ABW4FNM5</accession>
<evidence type="ECO:0000313" key="3">
    <source>
        <dbReference type="EMBL" id="MFD1532218.1"/>
    </source>
</evidence>
<dbReference type="EMBL" id="JBHUCP010000017">
    <property type="protein sequence ID" value="MFD1532218.1"/>
    <property type="molecule type" value="Genomic_DNA"/>
</dbReference>
<feature type="transmembrane region" description="Helical" evidence="2">
    <location>
        <begin position="128"/>
        <end position="148"/>
    </location>
</feature>
<evidence type="ECO:0000313" key="4">
    <source>
        <dbReference type="Proteomes" id="UP001597145"/>
    </source>
</evidence>
<dbReference type="RefSeq" id="WP_343980960.1">
    <property type="nucleotide sequence ID" value="NZ_BAAAJG010000012.1"/>
</dbReference>
<sequence length="157" mass="16283">MTDSDDSKQSPMQDTTTSTTDAPHVASVLRLGAGMQHYAVILTVIVGVVAIALGFVLGGVPGGIGAVVGTVIAGGLGWLSTFVMIKTARATPAGVMVGAMTAFAAKIVFLLVFLLVFHRTTLFDNRAFAYALFAVTAAWIVGEVVGFVRTRIPAVDL</sequence>
<evidence type="ECO:0000256" key="2">
    <source>
        <dbReference type="SAM" id="Phobius"/>
    </source>
</evidence>
<feature type="transmembrane region" description="Helical" evidence="2">
    <location>
        <begin position="38"/>
        <end position="57"/>
    </location>
</feature>
<keyword evidence="4" id="KW-1185">Reference proteome</keyword>
<protein>
    <recommendedName>
        <fullName evidence="5">ATP synthase protein I</fullName>
    </recommendedName>
</protein>
<evidence type="ECO:0000256" key="1">
    <source>
        <dbReference type="SAM" id="MobiDB-lite"/>
    </source>
</evidence>
<proteinExistence type="predicted"/>
<feature type="compositionally biased region" description="Polar residues" evidence="1">
    <location>
        <begin position="9"/>
        <end position="21"/>
    </location>
</feature>
<keyword evidence="2" id="KW-0812">Transmembrane</keyword>
<feature type="transmembrane region" description="Helical" evidence="2">
    <location>
        <begin position="97"/>
        <end position="116"/>
    </location>
</feature>
<name>A0ABW4FNM5_9PSEU</name>
<feature type="transmembrane region" description="Helical" evidence="2">
    <location>
        <begin position="63"/>
        <end position="85"/>
    </location>
</feature>
<reference evidence="4" key="1">
    <citation type="journal article" date="2019" name="Int. J. Syst. Evol. Microbiol.">
        <title>The Global Catalogue of Microorganisms (GCM) 10K type strain sequencing project: providing services to taxonomists for standard genome sequencing and annotation.</title>
        <authorList>
            <consortium name="The Broad Institute Genomics Platform"/>
            <consortium name="The Broad Institute Genome Sequencing Center for Infectious Disease"/>
            <person name="Wu L."/>
            <person name="Ma J."/>
        </authorList>
    </citation>
    <scope>NUCLEOTIDE SEQUENCE [LARGE SCALE GENOMIC DNA]</scope>
    <source>
        <strain evidence="4">JCM 12165</strain>
    </source>
</reference>
<evidence type="ECO:0008006" key="5">
    <source>
        <dbReference type="Google" id="ProtNLM"/>
    </source>
</evidence>
<feature type="region of interest" description="Disordered" evidence="1">
    <location>
        <begin position="1"/>
        <end position="21"/>
    </location>
</feature>
<comment type="caution">
    <text evidence="3">The sequence shown here is derived from an EMBL/GenBank/DDBJ whole genome shotgun (WGS) entry which is preliminary data.</text>
</comment>